<keyword evidence="5" id="KW-1185">Reference proteome</keyword>
<dbReference type="SUPFAM" id="SSF49879">
    <property type="entry name" value="SMAD/FHA domain"/>
    <property type="match status" value="1"/>
</dbReference>
<dbReference type="SMART" id="SM00240">
    <property type="entry name" value="FHA"/>
    <property type="match status" value="1"/>
</dbReference>
<dbReference type="Gene3D" id="2.60.200.20">
    <property type="match status" value="1"/>
</dbReference>
<sequence length="327" mass="36618">MAKFYRSMSADPAKIDPTVLGWLNDRLPDDCWVLVEFAVDTKNCDFAILADNKIAVLEVKSIKYPVKGSANSRWINLNNKKPLAISSSTGYSANPVGQAHKIADTLVGHLRQNISTIFGQDSKLRPERLKAFPFVVIPKPHPKNQIARDDDFCWIAEGQEQFFAAFQKLKWDAGISLTPLQKERIVKMLNLEYISNPEKLFSAGLPTPTSSGGEEELIPEQEALDGWVSLDYGNGVTEEYHLTDRITRIGRDRNNHIVVDDSQVSREHCQLEFRNGDYYLRDVGSKHGTTVKGRKLKKNELELVSNGTAIQLSSKGVKLILYSSGNV</sequence>
<organism evidence="2 4">
    <name type="scientific">Candidatus Chlorohelix allophototropha</name>
    <dbReference type="NCBI Taxonomy" id="3003348"/>
    <lineage>
        <taxon>Bacteria</taxon>
        <taxon>Bacillati</taxon>
        <taxon>Chloroflexota</taxon>
        <taxon>Chloroflexia</taxon>
        <taxon>Candidatus Chloroheliales</taxon>
        <taxon>Candidatus Chloroheliaceae</taxon>
        <taxon>Candidatus Chlorohelix</taxon>
    </lineage>
</organism>
<evidence type="ECO:0000313" key="4">
    <source>
        <dbReference type="Proteomes" id="UP000521676"/>
    </source>
</evidence>
<evidence type="ECO:0000313" key="2">
    <source>
        <dbReference type="EMBL" id="NWJ46910.1"/>
    </source>
</evidence>
<dbReference type="AlphaFoldDB" id="A0A8T7M499"/>
<gene>
    <name evidence="2" type="ORF">HXX08_13700</name>
    <name evidence="3" type="ORF">OZ401_004902</name>
</gene>
<dbReference type="CDD" id="cd00060">
    <property type="entry name" value="FHA"/>
    <property type="match status" value="1"/>
</dbReference>
<dbReference type="InterPro" id="IPR050923">
    <property type="entry name" value="Cell_Proc_Reg/RNA_Proc"/>
</dbReference>
<dbReference type="Proteomes" id="UP001431572">
    <property type="component" value="Plasmid unnamed1"/>
</dbReference>
<evidence type="ECO:0000313" key="5">
    <source>
        <dbReference type="Proteomes" id="UP001431572"/>
    </source>
</evidence>
<dbReference type="Pfam" id="PF00498">
    <property type="entry name" value="FHA"/>
    <property type="match status" value="1"/>
</dbReference>
<dbReference type="EMBL" id="JACATZ010000001">
    <property type="protein sequence ID" value="NWJ46910.1"/>
    <property type="molecule type" value="Genomic_DNA"/>
</dbReference>
<evidence type="ECO:0000313" key="3">
    <source>
        <dbReference type="EMBL" id="WJW70097.1"/>
    </source>
</evidence>
<keyword evidence="3" id="KW-0614">Plasmid</keyword>
<dbReference type="InterPro" id="IPR008984">
    <property type="entry name" value="SMAD_FHA_dom_sf"/>
</dbReference>
<dbReference type="Proteomes" id="UP000521676">
    <property type="component" value="Unassembled WGS sequence"/>
</dbReference>
<dbReference type="Pfam" id="PF08378">
    <property type="entry name" value="NERD"/>
    <property type="match status" value="1"/>
</dbReference>
<reference evidence="2 4" key="1">
    <citation type="submission" date="2020-06" db="EMBL/GenBank/DDBJ databases">
        <title>Anoxygenic phototrophic Chloroflexota member uses a Type I reaction center.</title>
        <authorList>
            <person name="Tsuji J.M."/>
            <person name="Shaw N.A."/>
            <person name="Nagashima S."/>
            <person name="Venkiteswaran J."/>
            <person name="Schiff S.L."/>
            <person name="Hanada S."/>
            <person name="Tank M."/>
            <person name="Neufeld J.D."/>
        </authorList>
    </citation>
    <scope>NUCLEOTIDE SEQUENCE [LARGE SCALE GENOMIC DNA]</scope>
    <source>
        <strain evidence="2">L227-S17</strain>
    </source>
</reference>
<geneLocation type="plasmid" evidence="3 5">
    <name>unnamed1</name>
</geneLocation>
<reference evidence="3" key="2">
    <citation type="journal article" date="2024" name="Nature">
        <title>Anoxygenic phototroph of the Chloroflexota uses a type I reaction centre.</title>
        <authorList>
            <person name="Tsuji J.M."/>
            <person name="Shaw N.A."/>
            <person name="Nagashima S."/>
            <person name="Venkiteswaran J.J."/>
            <person name="Schiff S.L."/>
            <person name="Watanabe T."/>
            <person name="Fukui M."/>
            <person name="Hanada S."/>
            <person name="Tank M."/>
            <person name="Neufeld J.D."/>
        </authorList>
    </citation>
    <scope>NUCLEOTIDE SEQUENCE</scope>
    <source>
        <strain evidence="3">L227-S17</strain>
        <plasmid evidence="3 5">unnamed1</plasmid>
    </source>
</reference>
<proteinExistence type="predicted"/>
<dbReference type="InterPro" id="IPR011528">
    <property type="entry name" value="NERD"/>
</dbReference>
<evidence type="ECO:0000259" key="1">
    <source>
        <dbReference type="PROSITE" id="PS50006"/>
    </source>
</evidence>
<dbReference type="PANTHER" id="PTHR23308">
    <property type="entry name" value="NUCLEAR INHIBITOR OF PROTEIN PHOSPHATASE-1"/>
    <property type="match status" value="1"/>
</dbReference>
<dbReference type="EMBL" id="CP128401">
    <property type="protein sequence ID" value="WJW70097.1"/>
    <property type="molecule type" value="Genomic_DNA"/>
</dbReference>
<dbReference type="RefSeq" id="WP_341471978.1">
    <property type="nucleotide sequence ID" value="NZ_CP128401.1"/>
</dbReference>
<accession>A0A8T7M499</accession>
<feature type="domain" description="FHA" evidence="1">
    <location>
        <begin position="247"/>
        <end position="296"/>
    </location>
</feature>
<protein>
    <submittedName>
        <fullName evidence="2">FHA domain-containing protein</fullName>
    </submittedName>
</protein>
<dbReference type="PROSITE" id="PS50006">
    <property type="entry name" value="FHA_DOMAIN"/>
    <property type="match status" value="1"/>
</dbReference>
<dbReference type="InterPro" id="IPR000253">
    <property type="entry name" value="FHA_dom"/>
</dbReference>
<name>A0A8T7M499_9CHLR</name>